<evidence type="ECO:0000313" key="2">
    <source>
        <dbReference type="Proteomes" id="UP001630127"/>
    </source>
</evidence>
<name>A0ABD2ZUQ3_9GENT</name>
<comment type="caution">
    <text evidence="1">The sequence shown here is derived from an EMBL/GenBank/DDBJ whole genome shotgun (WGS) entry which is preliminary data.</text>
</comment>
<protein>
    <submittedName>
        <fullName evidence="1">Uncharacterized protein</fullName>
    </submittedName>
</protein>
<gene>
    <name evidence="1" type="ORF">ACH5RR_016020</name>
</gene>
<keyword evidence="2" id="KW-1185">Reference proteome</keyword>
<dbReference type="InterPro" id="IPR021109">
    <property type="entry name" value="Peptidase_aspartic_dom_sf"/>
</dbReference>
<dbReference type="Pfam" id="PF08284">
    <property type="entry name" value="RVP_2"/>
    <property type="match status" value="1"/>
</dbReference>
<evidence type="ECO:0000313" key="1">
    <source>
        <dbReference type="EMBL" id="KAL3523186.1"/>
    </source>
</evidence>
<sequence length="228" mass="25697">MDRQEHALSDLIDRLGELPVGYNILQDLQELMASFSTLKDHVNAMSGLAKVNGIDVIAMVGTSATHSFMSGQDVQRLNLDLKKNDYRIKVMNSEAHPILVLATVELTLGPWVGRCNLMPVPLDDFDLILRKKFIATNKIFSVPHLNGVMVADEREYVATLVAVELDFVGKIKDSSPNDIVYQKMMKQVKNELVHRYWRENRHELASFRPLVRLFGMNYAHGTLDGSCG</sequence>
<dbReference type="EMBL" id="JBJUIK010000007">
    <property type="protein sequence ID" value="KAL3523186.1"/>
    <property type="molecule type" value="Genomic_DNA"/>
</dbReference>
<dbReference type="Gene3D" id="2.40.70.10">
    <property type="entry name" value="Acid Proteases"/>
    <property type="match status" value="1"/>
</dbReference>
<dbReference type="AlphaFoldDB" id="A0ABD2ZUQ3"/>
<dbReference type="Proteomes" id="UP001630127">
    <property type="component" value="Unassembled WGS sequence"/>
</dbReference>
<proteinExistence type="predicted"/>
<reference evidence="1 2" key="1">
    <citation type="submission" date="2024-11" db="EMBL/GenBank/DDBJ databases">
        <title>A near-complete genome assembly of Cinchona calisaya.</title>
        <authorList>
            <person name="Lian D.C."/>
            <person name="Zhao X.W."/>
            <person name="Wei L."/>
        </authorList>
    </citation>
    <scope>NUCLEOTIDE SEQUENCE [LARGE SCALE GENOMIC DNA]</scope>
    <source>
        <tissue evidence="1">Nenye</tissue>
    </source>
</reference>
<dbReference type="CDD" id="cd00303">
    <property type="entry name" value="retropepsin_like"/>
    <property type="match status" value="1"/>
</dbReference>
<accession>A0ABD2ZUQ3</accession>
<organism evidence="1 2">
    <name type="scientific">Cinchona calisaya</name>
    <dbReference type="NCBI Taxonomy" id="153742"/>
    <lineage>
        <taxon>Eukaryota</taxon>
        <taxon>Viridiplantae</taxon>
        <taxon>Streptophyta</taxon>
        <taxon>Embryophyta</taxon>
        <taxon>Tracheophyta</taxon>
        <taxon>Spermatophyta</taxon>
        <taxon>Magnoliopsida</taxon>
        <taxon>eudicotyledons</taxon>
        <taxon>Gunneridae</taxon>
        <taxon>Pentapetalae</taxon>
        <taxon>asterids</taxon>
        <taxon>lamiids</taxon>
        <taxon>Gentianales</taxon>
        <taxon>Rubiaceae</taxon>
        <taxon>Cinchonoideae</taxon>
        <taxon>Cinchoneae</taxon>
        <taxon>Cinchona</taxon>
    </lineage>
</organism>